<keyword evidence="3" id="KW-0808">Transferase</keyword>
<accession>C7MLR2</accession>
<evidence type="ECO:0000256" key="2">
    <source>
        <dbReference type="ARBA" id="ARBA00005983"/>
    </source>
</evidence>
<dbReference type="RefSeq" id="WP_012802557.1">
    <property type="nucleotide sequence ID" value="NC_013170.1"/>
</dbReference>
<dbReference type="NCBIfam" id="TIGR00147">
    <property type="entry name" value="YegS/Rv2252/BmrU family lipid kinase"/>
    <property type="match status" value="1"/>
</dbReference>
<keyword evidence="5" id="KW-0418">Kinase</keyword>
<dbReference type="STRING" id="469378.Ccur_01350"/>
<keyword evidence="4" id="KW-0547">Nucleotide-binding</keyword>
<name>C7MLR2_CRYCD</name>
<dbReference type="PROSITE" id="PS50146">
    <property type="entry name" value="DAGK"/>
    <property type="match status" value="1"/>
</dbReference>
<dbReference type="Pfam" id="PF19279">
    <property type="entry name" value="YegS_C"/>
    <property type="match status" value="1"/>
</dbReference>
<dbReference type="InterPro" id="IPR017438">
    <property type="entry name" value="ATP-NAD_kinase_N"/>
</dbReference>
<dbReference type="PANTHER" id="PTHR12358">
    <property type="entry name" value="SPHINGOSINE KINASE"/>
    <property type="match status" value="1"/>
</dbReference>
<evidence type="ECO:0000313" key="10">
    <source>
        <dbReference type="EMBL" id="ACU93868.1"/>
    </source>
</evidence>
<dbReference type="SUPFAM" id="SSF111331">
    <property type="entry name" value="NAD kinase/diacylglycerol kinase-like"/>
    <property type="match status" value="1"/>
</dbReference>
<keyword evidence="7" id="KW-0444">Lipid biosynthesis</keyword>
<keyword evidence="7" id="KW-0594">Phospholipid biosynthesis</keyword>
<dbReference type="OrthoDB" id="142078at2"/>
<evidence type="ECO:0000256" key="8">
    <source>
        <dbReference type="ARBA" id="ARBA00023264"/>
    </source>
</evidence>
<dbReference type="EMBL" id="CP001682">
    <property type="protein sequence ID" value="ACU93868.1"/>
    <property type="molecule type" value="Genomic_DNA"/>
</dbReference>
<dbReference type="GO" id="GO:0005524">
    <property type="term" value="F:ATP binding"/>
    <property type="evidence" value="ECO:0007669"/>
    <property type="project" value="UniProtKB-KW"/>
</dbReference>
<dbReference type="GO" id="GO:0016301">
    <property type="term" value="F:kinase activity"/>
    <property type="evidence" value="ECO:0007669"/>
    <property type="project" value="UniProtKB-KW"/>
</dbReference>
<feature type="domain" description="DAGKc" evidence="9">
    <location>
        <begin position="5"/>
        <end position="149"/>
    </location>
</feature>
<proteinExistence type="inferred from homology"/>
<dbReference type="InterPro" id="IPR045540">
    <property type="entry name" value="YegS/DAGK_C"/>
</dbReference>
<keyword evidence="6" id="KW-0067">ATP-binding</keyword>
<dbReference type="InterPro" id="IPR005218">
    <property type="entry name" value="Diacylglycerol/lipid_kinase"/>
</dbReference>
<comment type="cofactor">
    <cofactor evidence="1">
        <name>Mg(2+)</name>
        <dbReference type="ChEBI" id="CHEBI:18420"/>
    </cofactor>
</comment>
<sequence>MSASVTGEKVLLIANPSAQSGKGAIAANFAADVLERSLAESAVGSYLAGAQLEVQFTKSAGDAYHFAFAAGGYRAVVALGGDGVIHDAVNGLMHLEAFDRPAFGVIPSGTGNDYARALGVPLGTAEAVQVLLQARAPRAVDVGSCNGVYFAETLSFGLDAAIALDTMERRARTGQTGAKVFVASGIDQVLNHLRAYKYTGTFDDQSVQGQSITFAVQVGPYYGGGFRICPDAQIDDGYFDICIAHPPVGPTRALYIFLRAKNAHHTKFRQIELRRAKSLSLHFDEQPCVQIDGEPLVADSYEVRIHPHELQVLAPPMRGSTSR</sequence>
<evidence type="ECO:0000259" key="9">
    <source>
        <dbReference type="PROSITE" id="PS50146"/>
    </source>
</evidence>
<dbReference type="SMART" id="SM00046">
    <property type="entry name" value="DAGKc"/>
    <property type="match status" value="1"/>
</dbReference>
<dbReference type="HOGENOM" id="CLU_045532_1_1_11"/>
<dbReference type="InterPro" id="IPR001206">
    <property type="entry name" value="Diacylglycerol_kinase_cat_dom"/>
</dbReference>
<dbReference type="KEGG" id="ccu:Ccur_01350"/>
<evidence type="ECO:0000256" key="4">
    <source>
        <dbReference type="ARBA" id="ARBA00022741"/>
    </source>
</evidence>
<reference evidence="10 11" key="1">
    <citation type="journal article" date="2009" name="Stand. Genomic Sci.">
        <title>Complete genome sequence of Cryptobacterium curtum type strain (12-3).</title>
        <authorList>
            <person name="Mavrommatis K."/>
            <person name="Pukall R."/>
            <person name="Rohde C."/>
            <person name="Chen F."/>
            <person name="Sims D."/>
            <person name="Brettin T."/>
            <person name="Kuske C."/>
            <person name="Detter J.C."/>
            <person name="Han C."/>
            <person name="Lapidus A."/>
            <person name="Copeland A."/>
            <person name="Glavina Del Rio T."/>
            <person name="Nolan M."/>
            <person name="Lucas S."/>
            <person name="Tice H."/>
            <person name="Cheng J.F."/>
            <person name="Bruce D."/>
            <person name="Goodwin L."/>
            <person name="Pitluck S."/>
            <person name="Ovchinnikova G."/>
            <person name="Pati A."/>
            <person name="Ivanova N."/>
            <person name="Chen A."/>
            <person name="Palaniappan K."/>
            <person name="Chain P."/>
            <person name="D'haeseleer P."/>
            <person name="Goker M."/>
            <person name="Bristow J."/>
            <person name="Eisen J.A."/>
            <person name="Markowitz V."/>
            <person name="Hugenholtz P."/>
            <person name="Rohde M."/>
            <person name="Klenk H.P."/>
            <person name="Kyrpides N.C."/>
        </authorList>
    </citation>
    <scope>NUCLEOTIDE SEQUENCE [LARGE SCALE GENOMIC DNA]</scope>
    <source>
        <strain evidence="11">ATCC 700683 / DSM 15641 / 12-3</strain>
    </source>
</reference>
<dbReference type="Gene3D" id="2.60.200.40">
    <property type="match status" value="1"/>
</dbReference>
<comment type="similarity">
    <text evidence="2">Belongs to the diacylglycerol/lipid kinase family.</text>
</comment>
<gene>
    <name evidence="10" type="ordered locus">Ccur_01350</name>
</gene>
<organism evidence="10 11">
    <name type="scientific">Cryptobacterium curtum (strain ATCC 700683 / DSM 15641 / CCUG 43107 / 12-3)</name>
    <dbReference type="NCBI Taxonomy" id="469378"/>
    <lineage>
        <taxon>Bacteria</taxon>
        <taxon>Bacillati</taxon>
        <taxon>Actinomycetota</taxon>
        <taxon>Coriobacteriia</taxon>
        <taxon>Eggerthellales</taxon>
        <taxon>Eggerthellaceae</taxon>
        <taxon>Cryptobacterium</taxon>
    </lineage>
</organism>
<dbReference type="eggNOG" id="COG1597">
    <property type="taxonomic scope" value="Bacteria"/>
</dbReference>
<dbReference type="Proteomes" id="UP000000954">
    <property type="component" value="Chromosome"/>
</dbReference>
<protein>
    <recommendedName>
        <fullName evidence="9">DAGKc domain-containing protein</fullName>
    </recommendedName>
</protein>
<dbReference type="AlphaFoldDB" id="C7MLR2"/>
<dbReference type="PANTHER" id="PTHR12358:SF54">
    <property type="entry name" value="SPHINGOSINE KINASE RELATED PROTEIN"/>
    <property type="match status" value="1"/>
</dbReference>
<evidence type="ECO:0000256" key="1">
    <source>
        <dbReference type="ARBA" id="ARBA00001946"/>
    </source>
</evidence>
<evidence type="ECO:0000256" key="5">
    <source>
        <dbReference type="ARBA" id="ARBA00022777"/>
    </source>
</evidence>
<keyword evidence="7" id="KW-0443">Lipid metabolism</keyword>
<keyword evidence="11" id="KW-1185">Reference proteome</keyword>
<dbReference type="InterPro" id="IPR050187">
    <property type="entry name" value="Lipid_Phosphate_FormReg"/>
</dbReference>
<dbReference type="InterPro" id="IPR016064">
    <property type="entry name" value="NAD/diacylglycerol_kinase_sf"/>
</dbReference>
<evidence type="ECO:0000256" key="7">
    <source>
        <dbReference type="ARBA" id="ARBA00023209"/>
    </source>
</evidence>
<dbReference type="Gene3D" id="3.40.50.10330">
    <property type="entry name" value="Probable inorganic polyphosphate/atp-NAD kinase, domain 1"/>
    <property type="match status" value="1"/>
</dbReference>
<dbReference type="GO" id="GO:0008654">
    <property type="term" value="P:phospholipid biosynthetic process"/>
    <property type="evidence" value="ECO:0007669"/>
    <property type="project" value="UniProtKB-KW"/>
</dbReference>
<evidence type="ECO:0000256" key="3">
    <source>
        <dbReference type="ARBA" id="ARBA00022679"/>
    </source>
</evidence>
<keyword evidence="8" id="KW-1208">Phospholipid metabolism</keyword>
<evidence type="ECO:0000313" key="11">
    <source>
        <dbReference type="Proteomes" id="UP000000954"/>
    </source>
</evidence>
<evidence type="ECO:0000256" key="6">
    <source>
        <dbReference type="ARBA" id="ARBA00022840"/>
    </source>
</evidence>
<dbReference type="Pfam" id="PF00781">
    <property type="entry name" value="DAGK_cat"/>
    <property type="match status" value="1"/>
</dbReference>